<keyword evidence="6" id="KW-1185">Reference proteome</keyword>
<dbReference type="GO" id="GO:0005737">
    <property type="term" value="C:cytoplasm"/>
    <property type="evidence" value="ECO:0007669"/>
    <property type="project" value="UniProtKB-SubCell"/>
</dbReference>
<reference evidence="7" key="2">
    <citation type="submission" date="2025-08" db="UniProtKB">
        <authorList>
            <consortium name="RefSeq"/>
        </authorList>
    </citation>
    <scope>IDENTIFICATION</scope>
</reference>
<dbReference type="GO" id="GO:0051603">
    <property type="term" value="P:proteolysis involved in protein catabolic process"/>
    <property type="evidence" value="ECO:0007669"/>
    <property type="project" value="InterPro"/>
</dbReference>
<evidence type="ECO:0000313" key="6">
    <source>
        <dbReference type="Proteomes" id="UP001652582"/>
    </source>
</evidence>
<evidence type="ECO:0000256" key="1">
    <source>
        <dbReference type="ARBA" id="ARBA00022490"/>
    </source>
</evidence>
<dbReference type="Gene3D" id="3.60.20.10">
    <property type="entry name" value="Glutamine Phosphoribosylpyrophosphate, subunit 1, domain 1"/>
    <property type="match status" value="1"/>
</dbReference>
<dbReference type="PANTHER" id="PTHR32194:SF2">
    <property type="entry name" value="PROTEASOME SUBUNIT BETA TYPE-1"/>
    <property type="match status" value="1"/>
</dbReference>
<keyword evidence="5" id="KW-0539">Nucleus</keyword>
<dbReference type="Proteomes" id="UP001652582">
    <property type="component" value="Chromosome 1"/>
</dbReference>
<evidence type="ECO:0000256" key="5">
    <source>
        <dbReference type="RuleBase" id="RU004203"/>
    </source>
</evidence>
<comment type="similarity">
    <text evidence="5">Belongs to the peptidase T1B family.</text>
</comment>
<evidence type="ECO:0000256" key="3">
    <source>
        <dbReference type="ARBA" id="ARBA00024953"/>
    </source>
</evidence>
<dbReference type="Pfam" id="PF00227">
    <property type="entry name" value="Proteasome"/>
    <property type="match status" value="1"/>
</dbReference>
<dbReference type="PROSITE" id="PS00854">
    <property type="entry name" value="PROTEASOME_BETA_1"/>
    <property type="match status" value="1"/>
</dbReference>
<dbReference type="PANTHER" id="PTHR32194">
    <property type="entry name" value="METALLOPROTEASE TLDD"/>
    <property type="match status" value="1"/>
</dbReference>
<dbReference type="InterPro" id="IPR001353">
    <property type="entry name" value="Proteasome_sua/b"/>
</dbReference>
<reference evidence="6" key="1">
    <citation type="submission" date="2025-05" db="UniProtKB">
        <authorList>
            <consortium name="RefSeq"/>
        </authorList>
    </citation>
    <scope>NUCLEOTIDE SEQUENCE [LARGE SCALE GENOMIC DNA]</scope>
</reference>
<comment type="subunit">
    <text evidence="5">Component of the proteasome complex.</text>
</comment>
<comment type="subcellular location">
    <subcellularLocation>
        <location evidence="5">Cytoplasm</location>
    </subcellularLocation>
    <subcellularLocation>
        <location evidence="5">Nucleus</location>
    </subcellularLocation>
</comment>
<organism evidence="6 7">
    <name type="scientific">Bicyclus anynana</name>
    <name type="common">Squinting bush brown butterfly</name>
    <dbReference type="NCBI Taxonomy" id="110368"/>
    <lineage>
        <taxon>Eukaryota</taxon>
        <taxon>Metazoa</taxon>
        <taxon>Ecdysozoa</taxon>
        <taxon>Arthropoda</taxon>
        <taxon>Hexapoda</taxon>
        <taxon>Insecta</taxon>
        <taxon>Pterygota</taxon>
        <taxon>Neoptera</taxon>
        <taxon>Endopterygota</taxon>
        <taxon>Lepidoptera</taxon>
        <taxon>Glossata</taxon>
        <taxon>Ditrysia</taxon>
        <taxon>Papilionoidea</taxon>
        <taxon>Nymphalidae</taxon>
        <taxon>Satyrinae</taxon>
        <taxon>Satyrini</taxon>
        <taxon>Mycalesina</taxon>
        <taxon>Bicyclus</taxon>
    </lineage>
</organism>
<evidence type="ECO:0000256" key="2">
    <source>
        <dbReference type="ARBA" id="ARBA00022942"/>
    </source>
</evidence>
<dbReference type="InterPro" id="IPR029055">
    <property type="entry name" value="Ntn_hydrolases_N"/>
</dbReference>
<dbReference type="GeneID" id="112050865"/>
<keyword evidence="2 5" id="KW-0647">Proteasome</keyword>
<name>A0A6J1NDK8_BICAN</name>
<evidence type="ECO:0000313" key="7">
    <source>
        <dbReference type="RefSeq" id="XP_023944999.2"/>
    </source>
</evidence>
<dbReference type="InterPro" id="IPR016050">
    <property type="entry name" value="Proteasome_bsu_CS"/>
</dbReference>
<dbReference type="InterPro" id="IPR023333">
    <property type="entry name" value="Proteasome_suB-type"/>
</dbReference>
<dbReference type="KEGG" id="bany:112050865"/>
<keyword evidence="1 5" id="KW-0963">Cytoplasm</keyword>
<dbReference type="AlphaFoldDB" id="A0A6J1NDK8"/>
<evidence type="ECO:0000256" key="4">
    <source>
        <dbReference type="ARBA" id="ARBA00026071"/>
    </source>
</evidence>
<comment type="function">
    <text evidence="5">Component of the proteasome, a multicatalytic proteinase complex which is characterized by its ability to cleave peptides with Arg, Phe, Tyr, Leu, and Glu adjacent to the leaving group at neutral or slightly basic pH. The proteasome has an ATP-dependent proteolytic activity.</text>
</comment>
<gene>
    <name evidence="7" type="primary">LOC112050865</name>
</gene>
<dbReference type="OrthoDB" id="268428at2759"/>
<dbReference type="RefSeq" id="XP_023944999.2">
    <property type="nucleotide sequence ID" value="XM_024089231.2"/>
</dbReference>
<sequence>MDYVLFQCLMGIKCRDFAMVAADQMTTHSVLFMKDDTDKLHEISEGLLLGLIGDLGDVAQFTQYVAQNLQLYRMRNAYALDTPAVVHFTRNSLKDCWHSGNPKFLDGLIAGYDERRGGELYMIDILASSVRVPYGTQGLGGILSLSIMDRYYKPDLTQQEAYEILKMCIREVQRKLVFNLPSFRVKTVSRLGVRTLPDIDTAMLNAK</sequence>
<protein>
    <recommendedName>
        <fullName evidence="5">Proteasome subunit beta</fullName>
    </recommendedName>
</protein>
<comment type="subunit">
    <text evidence="4">The 26S proteasome consists of a 20S proteasome core and two 19S regulatory subunits. The 20S proteasome core is composed of 28 subunits that are arranged in four stacked rings, resulting in a barrel-shaped structure. The two end rings are each formed by seven alpha subunits, and the two central rings are each formed by seven beta subunits. The catalytic chamber with the active sites is on the inside of the barrel.</text>
</comment>
<proteinExistence type="inferred from homology"/>
<comment type="function">
    <text evidence="3">Non-catalytic component of the proteasome, a multicatalytic proteinase complex which is characterized by its ability to cleave peptides with Arg, Phe, Tyr, Leu, and Glu adjacent to the leaving group at neutral or slightly basic pH. The proteasome has an ATP-dependent proteolytic activity.</text>
</comment>
<dbReference type="GO" id="GO:0005839">
    <property type="term" value="C:proteasome core complex"/>
    <property type="evidence" value="ECO:0007669"/>
    <property type="project" value="InterPro"/>
</dbReference>
<dbReference type="GO" id="GO:0005634">
    <property type="term" value="C:nucleus"/>
    <property type="evidence" value="ECO:0007669"/>
    <property type="project" value="UniProtKB-SubCell"/>
</dbReference>
<accession>A0A6J1NDK8</accession>
<dbReference type="SUPFAM" id="SSF56235">
    <property type="entry name" value="N-terminal nucleophile aminohydrolases (Ntn hydrolases)"/>
    <property type="match status" value="1"/>
</dbReference>